<dbReference type="InterPro" id="IPR036852">
    <property type="entry name" value="Peptidase_S8/S53_dom_sf"/>
</dbReference>
<dbReference type="Gene3D" id="2.60.40.10">
    <property type="entry name" value="Immunoglobulins"/>
    <property type="match status" value="2"/>
</dbReference>
<evidence type="ECO:0000313" key="15">
    <source>
        <dbReference type="Proteomes" id="UP000005824"/>
    </source>
</evidence>
<dbReference type="InterPro" id="IPR013783">
    <property type="entry name" value="Ig-like_fold"/>
</dbReference>
<dbReference type="InterPro" id="IPR056822">
    <property type="entry name" value="TEN_NHL"/>
</dbReference>
<keyword evidence="4" id="KW-0677">Repeat</keyword>
<proteinExistence type="predicted"/>
<dbReference type="STRING" id="497964.CfE428DRAFT_2701"/>
<dbReference type="InParanoid" id="B4D1B3"/>
<dbReference type="Pfam" id="PF13927">
    <property type="entry name" value="Ig_3"/>
    <property type="match status" value="1"/>
</dbReference>
<dbReference type="SUPFAM" id="SSF54897">
    <property type="entry name" value="Protease propeptides/inhibitors"/>
    <property type="match status" value="1"/>
</dbReference>
<dbReference type="Pfam" id="PF25021">
    <property type="entry name" value="TEN_NHL"/>
    <property type="match status" value="1"/>
</dbReference>
<dbReference type="InterPro" id="IPR030400">
    <property type="entry name" value="Sedolisin_dom"/>
</dbReference>
<dbReference type="GO" id="GO:0046872">
    <property type="term" value="F:metal ion binding"/>
    <property type="evidence" value="ECO:0007669"/>
    <property type="project" value="UniProtKB-KW"/>
</dbReference>
<accession>B4D1B3</accession>
<keyword evidence="7" id="KW-0106">Calcium</keyword>
<gene>
    <name evidence="14" type="ORF">CfE428DRAFT_2701</name>
</gene>
<dbReference type="Pfam" id="PF01436">
    <property type="entry name" value="NHL"/>
    <property type="match status" value="3"/>
</dbReference>
<dbReference type="PROSITE" id="PS00138">
    <property type="entry name" value="SUBTILASE_SER"/>
    <property type="match status" value="1"/>
</dbReference>
<keyword evidence="3" id="KW-0479">Metal-binding</keyword>
<feature type="signal peptide" evidence="11">
    <location>
        <begin position="1"/>
        <end position="29"/>
    </location>
</feature>
<feature type="domain" description="Peptidase S53" evidence="13">
    <location>
        <begin position="214"/>
        <end position="569"/>
    </location>
</feature>
<evidence type="ECO:0000256" key="3">
    <source>
        <dbReference type="ARBA" id="ARBA00022723"/>
    </source>
</evidence>
<dbReference type="Pfam" id="PF09286">
    <property type="entry name" value="Pro-kuma_activ"/>
    <property type="match status" value="1"/>
</dbReference>
<dbReference type="AlphaFoldDB" id="B4D1B3"/>
<keyword evidence="10" id="KW-1133">Transmembrane helix</keyword>
<keyword evidence="2" id="KW-0645">Protease</keyword>
<evidence type="ECO:0000256" key="5">
    <source>
        <dbReference type="ARBA" id="ARBA00022801"/>
    </source>
</evidence>
<feature type="repeat" description="NHL" evidence="9">
    <location>
        <begin position="851"/>
        <end position="881"/>
    </location>
</feature>
<dbReference type="SUPFAM" id="SSF52743">
    <property type="entry name" value="Subtilisin-like"/>
    <property type="match status" value="1"/>
</dbReference>
<keyword evidence="10" id="KW-0472">Membrane</keyword>
<dbReference type="CDD" id="cd00096">
    <property type="entry name" value="Ig"/>
    <property type="match status" value="1"/>
</dbReference>
<dbReference type="InterPro" id="IPR030961">
    <property type="entry name" value="VPAMP_C"/>
</dbReference>
<dbReference type="InterPro" id="IPR050819">
    <property type="entry name" value="Tripeptidyl-peptidase_I"/>
</dbReference>
<dbReference type="GO" id="GO:0008240">
    <property type="term" value="F:tripeptidyl-peptidase activity"/>
    <property type="evidence" value="ECO:0007669"/>
    <property type="project" value="TreeGrafter"/>
</dbReference>
<evidence type="ECO:0000256" key="8">
    <source>
        <dbReference type="ARBA" id="ARBA00023145"/>
    </source>
</evidence>
<dbReference type="EMBL" id="ABVL01000007">
    <property type="protein sequence ID" value="EDY19525.1"/>
    <property type="molecule type" value="Genomic_DNA"/>
</dbReference>
<evidence type="ECO:0000256" key="9">
    <source>
        <dbReference type="PROSITE-ProRule" id="PRU00504"/>
    </source>
</evidence>
<dbReference type="SMART" id="SM00409">
    <property type="entry name" value="IG"/>
    <property type="match status" value="2"/>
</dbReference>
<feature type="repeat" description="NHL" evidence="9">
    <location>
        <begin position="796"/>
        <end position="826"/>
    </location>
</feature>
<evidence type="ECO:0000256" key="4">
    <source>
        <dbReference type="ARBA" id="ARBA00022737"/>
    </source>
</evidence>
<evidence type="ECO:0000256" key="7">
    <source>
        <dbReference type="ARBA" id="ARBA00022837"/>
    </source>
</evidence>
<dbReference type="InterPro" id="IPR023828">
    <property type="entry name" value="Peptidase_S8_Ser-AS"/>
</dbReference>
<evidence type="ECO:0000313" key="14">
    <source>
        <dbReference type="EMBL" id="EDY19525.1"/>
    </source>
</evidence>
<dbReference type="GO" id="GO:0006508">
    <property type="term" value="P:proteolysis"/>
    <property type="evidence" value="ECO:0007669"/>
    <property type="project" value="UniProtKB-KW"/>
</dbReference>
<keyword evidence="8" id="KW-0865">Zymogen</keyword>
<dbReference type="CDD" id="cd14953">
    <property type="entry name" value="NHL_like_1"/>
    <property type="match status" value="1"/>
</dbReference>
<comment type="caution">
    <text evidence="14">The sequence shown here is derived from an EMBL/GenBank/DDBJ whole genome shotgun (WGS) entry which is preliminary data.</text>
</comment>
<feature type="chain" id="PRO_5002803039" evidence="11">
    <location>
        <begin position="30"/>
        <end position="1120"/>
    </location>
</feature>
<evidence type="ECO:0000256" key="6">
    <source>
        <dbReference type="ARBA" id="ARBA00022825"/>
    </source>
</evidence>
<dbReference type="PANTHER" id="PTHR14218">
    <property type="entry name" value="PROTEASE S8 TRIPEPTIDYL PEPTIDASE I CLN2"/>
    <property type="match status" value="1"/>
</dbReference>
<comment type="cofactor">
    <cofactor evidence="1">
        <name>Ca(2+)</name>
        <dbReference type="ChEBI" id="CHEBI:29108"/>
    </cofactor>
</comment>
<feature type="repeat" description="NHL" evidence="9">
    <location>
        <begin position="737"/>
        <end position="772"/>
    </location>
</feature>
<dbReference type="CDD" id="cd04056">
    <property type="entry name" value="Peptidases_S53"/>
    <property type="match status" value="1"/>
</dbReference>
<dbReference type="Proteomes" id="UP000005824">
    <property type="component" value="Unassembled WGS sequence"/>
</dbReference>
<dbReference type="InterPro" id="IPR003599">
    <property type="entry name" value="Ig_sub"/>
</dbReference>
<keyword evidence="11" id="KW-0732">Signal</keyword>
<dbReference type="CDD" id="cd11377">
    <property type="entry name" value="Pro-peptidase_S53"/>
    <property type="match status" value="1"/>
</dbReference>
<sequence precursor="true">MRSPCPLEIFRRVGLSVLLFGAVLTPSRAATTGTVVLNNSVAKVPTPAPGGRQNPHRPFVARAALQQAEVAAELEFEVALKMRNFADLQSQVAAGERIAPAEMAAKYFPLAADYQAVVDWLTSQGFKITRKDDTHLAVFARASVAKIQQVMKVNFAKVSMEGVEYTSAISAPSVPASLSPLLVGVNGLQPHLRARKHLVPAAMKPNSLTNTNPPYLPSQVAQAYQANGLYTAGINGTGQTVAIVIDTFPATADLQQFWTTYHVNQSINNVQFIQVIAGTLPAPSGEESLDVEWSSSIAPGAKVRVYATTDLSNSNLDQAYAQVYNDAVTHPEYGLHQVSLSFGLGETYSTASQVSTDSQYFANLVSAGVTVFASSGDGGSTPGQGAAGDTSGPVQVETPASDPNVIGVGGTSLTLNTSGNESSESAWNLGGGGTSIYFARPTWQTGTGLPAGNTRAVPDVSSVADPDTGAYVTLNGSQVVFGGTSWSSPTWAGFCALLNQSRANVHLPALGLLGPKLYPLLGTSNFRDITTGSNSNQPGVGYNAGVGFDLTTGIGVPNVQGIAQALVGVQTAPPALTTAPAPNATFSVATNATITSYQWQRMPIGTTTWSNLSNGNPYSGVTTATLTITNVTMAMSGDQFRCVMNAGALTSAPSSVLIVDSPLVISTLAGQVLTQGTADGTGTAAQFGYPSGVAVDSSGNIYVADFNNDTIRKITPGGTVTTPYGQPGVIGATNGTGTNATFNTPNGVAIDSANNIYVADSGNSAIRKITPGRVVSTLAGQPGLSGSADGTTKALFNNPQGVAVDSAGNVYVADTTNETIRKITPAGVVSTLAGTAGTVGYADGAGAAAIFNGPSSVAVDSAGNVYVADLYNFVVRKITPGGVVTTPYGQAGMPGRLDGIGTAALFNAPIGVAVDANNNLYITDSQIPPDLTSTSTGNNLVRRVNAAGVVSTIAGAGSTGSADGTGNVAQFYSLQAAAINSAKVVYLADTFNQTIRVGGIMPVVTTQLGSQTVAVGQPVTFSVNATGSGALTYRWFKGSNPISNATSASYTIPATASTDAGVYSVTVTDPFGSTTSSQITLTISQAVPVMPGWGFIVLGALLVMTAAKFLPGTSSTSRPR</sequence>
<evidence type="ECO:0000259" key="13">
    <source>
        <dbReference type="PROSITE" id="PS51695"/>
    </source>
</evidence>
<dbReference type="PROSITE" id="PS50835">
    <property type="entry name" value="IG_LIKE"/>
    <property type="match status" value="1"/>
</dbReference>
<dbReference type="GO" id="GO:0004252">
    <property type="term" value="F:serine-type endopeptidase activity"/>
    <property type="evidence" value="ECO:0007669"/>
    <property type="project" value="InterPro"/>
</dbReference>
<dbReference type="InterPro" id="IPR007110">
    <property type="entry name" value="Ig-like_dom"/>
</dbReference>
<dbReference type="InterPro" id="IPR011042">
    <property type="entry name" value="6-blade_b-propeller_TolB-like"/>
</dbReference>
<dbReference type="InterPro" id="IPR001258">
    <property type="entry name" value="NHL_repeat"/>
</dbReference>
<dbReference type="eggNOG" id="COG4934">
    <property type="taxonomic scope" value="Bacteria"/>
</dbReference>
<keyword evidence="15" id="KW-1185">Reference proteome</keyword>
<dbReference type="SUPFAM" id="SSF101898">
    <property type="entry name" value="NHL repeat"/>
    <property type="match status" value="1"/>
</dbReference>
<dbReference type="SUPFAM" id="SSF48726">
    <property type="entry name" value="Immunoglobulin"/>
    <property type="match status" value="1"/>
</dbReference>
<dbReference type="Gene3D" id="2.120.10.30">
    <property type="entry name" value="TolB, C-terminal domain"/>
    <property type="match status" value="4"/>
</dbReference>
<dbReference type="NCBIfam" id="TIGR04513">
    <property type="entry name" value="VPAMP_CTERM"/>
    <property type="match status" value="1"/>
</dbReference>
<dbReference type="eggNOG" id="COG3391">
    <property type="taxonomic scope" value="Bacteria"/>
</dbReference>
<organism evidence="14 15">
    <name type="scientific">Chthoniobacter flavus Ellin428</name>
    <dbReference type="NCBI Taxonomy" id="497964"/>
    <lineage>
        <taxon>Bacteria</taxon>
        <taxon>Pseudomonadati</taxon>
        <taxon>Verrucomicrobiota</taxon>
        <taxon>Spartobacteria</taxon>
        <taxon>Chthoniobacterales</taxon>
        <taxon>Chthoniobacteraceae</taxon>
        <taxon>Chthoniobacter</taxon>
    </lineage>
</organism>
<keyword evidence="10" id="KW-0812">Transmembrane</keyword>
<reference evidence="14 15" key="1">
    <citation type="journal article" date="2011" name="J. Bacteriol.">
        <title>Genome sequence of Chthoniobacter flavus Ellin428, an aerobic heterotrophic soil bacterium.</title>
        <authorList>
            <person name="Kant R."/>
            <person name="van Passel M.W."/>
            <person name="Palva A."/>
            <person name="Lucas S."/>
            <person name="Lapidus A."/>
            <person name="Glavina Del Rio T."/>
            <person name="Dalin E."/>
            <person name="Tice H."/>
            <person name="Bruce D."/>
            <person name="Goodwin L."/>
            <person name="Pitluck S."/>
            <person name="Larimer F.W."/>
            <person name="Land M.L."/>
            <person name="Hauser L."/>
            <person name="Sangwan P."/>
            <person name="de Vos W.M."/>
            <person name="Janssen P.H."/>
            <person name="Smidt H."/>
        </authorList>
    </citation>
    <scope>NUCLEOTIDE SEQUENCE [LARGE SCALE GENOMIC DNA]</scope>
    <source>
        <strain evidence="14 15">Ellin428</strain>
    </source>
</reference>
<feature type="repeat" description="NHL" evidence="9">
    <location>
        <begin position="682"/>
        <end position="717"/>
    </location>
</feature>
<dbReference type="PANTHER" id="PTHR14218:SF15">
    <property type="entry name" value="TRIPEPTIDYL-PEPTIDASE 1"/>
    <property type="match status" value="1"/>
</dbReference>
<dbReference type="Gene3D" id="3.40.50.200">
    <property type="entry name" value="Peptidase S8/S53 domain"/>
    <property type="match status" value="1"/>
</dbReference>
<dbReference type="InterPro" id="IPR015366">
    <property type="entry name" value="S53_propep"/>
</dbReference>
<evidence type="ECO:0000259" key="12">
    <source>
        <dbReference type="PROSITE" id="PS50835"/>
    </source>
</evidence>
<evidence type="ECO:0000256" key="11">
    <source>
        <dbReference type="SAM" id="SignalP"/>
    </source>
</evidence>
<name>B4D1B3_9BACT</name>
<dbReference type="InterPro" id="IPR036179">
    <property type="entry name" value="Ig-like_dom_sf"/>
</dbReference>
<feature type="domain" description="Ig-like" evidence="12">
    <location>
        <begin position="1002"/>
        <end position="1082"/>
    </location>
</feature>
<protein>
    <submittedName>
        <fullName evidence="14">Peptidase S53 propeptide</fullName>
    </submittedName>
</protein>
<evidence type="ECO:0000256" key="2">
    <source>
        <dbReference type="ARBA" id="ARBA00022670"/>
    </source>
</evidence>
<feature type="transmembrane region" description="Helical" evidence="10">
    <location>
        <begin position="1090"/>
        <end position="1110"/>
    </location>
</feature>
<evidence type="ECO:0000256" key="1">
    <source>
        <dbReference type="ARBA" id="ARBA00001913"/>
    </source>
</evidence>
<keyword evidence="5" id="KW-0378">Hydrolase</keyword>
<dbReference type="SMART" id="SM00944">
    <property type="entry name" value="Pro-kuma_activ"/>
    <property type="match status" value="1"/>
</dbReference>
<evidence type="ECO:0000256" key="10">
    <source>
        <dbReference type="SAM" id="Phobius"/>
    </source>
</evidence>
<dbReference type="PROSITE" id="PS51695">
    <property type="entry name" value="SEDOLISIN"/>
    <property type="match status" value="1"/>
</dbReference>
<keyword evidence="6" id="KW-0720">Serine protease</keyword>
<dbReference type="PROSITE" id="PS51125">
    <property type="entry name" value="NHL"/>
    <property type="match status" value="4"/>
</dbReference>